<evidence type="ECO:0000313" key="6">
    <source>
        <dbReference type="Proteomes" id="UP000515125"/>
    </source>
</evidence>
<protein>
    <submittedName>
        <fullName evidence="7">Uncharacterized protein LOC113146632</fullName>
    </submittedName>
</protein>
<dbReference type="GO" id="GO:0016020">
    <property type="term" value="C:membrane"/>
    <property type="evidence" value="ECO:0007669"/>
    <property type="project" value="UniProtKB-SubCell"/>
</dbReference>
<dbReference type="GeneID" id="113146632"/>
<evidence type="ECO:0000313" key="7">
    <source>
        <dbReference type="RefSeq" id="XP_026190386.1"/>
    </source>
</evidence>
<dbReference type="Proteomes" id="UP000515125">
    <property type="component" value="Unplaced"/>
</dbReference>
<evidence type="ECO:0000256" key="2">
    <source>
        <dbReference type="ARBA" id="ARBA00022692"/>
    </source>
</evidence>
<organism evidence="6 7">
    <name type="scientific">Cyclospora cayetanensis</name>
    <dbReference type="NCBI Taxonomy" id="88456"/>
    <lineage>
        <taxon>Eukaryota</taxon>
        <taxon>Sar</taxon>
        <taxon>Alveolata</taxon>
        <taxon>Apicomplexa</taxon>
        <taxon>Conoidasida</taxon>
        <taxon>Coccidia</taxon>
        <taxon>Eucoccidiorida</taxon>
        <taxon>Eimeriorina</taxon>
        <taxon>Eimeriidae</taxon>
        <taxon>Cyclospora</taxon>
    </lineage>
</organism>
<evidence type="ECO:0000256" key="3">
    <source>
        <dbReference type="ARBA" id="ARBA00022989"/>
    </source>
</evidence>
<dbReference type="Pfam" id="PF08507">
    <property type="entry name" value="COPI_assoc"/>
    <property type="match status" value="1"/>
</dbReference>
<evidence type="ECO:0000256" key="4">
    <source>
        <dbReference type="ARBA" id="ARBA00023136"/>
    </source>
</evidence>
<reference evidence="7" key="1">
    <citation type="submission" date="2025-08" db="UniProtKB">
        <authorList>
            <consortium name="RefSeq"/>
        </authorList>
    </citation>
    <scope>IDENTIFICATION</scope>
</reference>
<keyword evidence="4 5" id="KW-0472">Membrane</keyword>
<comment type="subcellular location">
    <subcellularLocation>
        <location evidence="1">Membrane</location>
        <topology evidence="1">Multi-pass membrane protein</topology>
    </subcellularLocation>
</comment>
<dbReference type="OrthoDB" id="423534at2759"/>
<sequence>MECVRTLLGTTQAERQYCFTGAAFPGNPRVYRLVFGLRVLSPEHPLSICELTFLVNLLLRLYKRIMCQAPLIGLASDIRGIFAGKELSSLCQSVGPAACVEKLLERLLLVAATVFELQWVGSSIIGWVALEQAFCAAVNLQRSTLAPWKLGALRDEESWGAGHATSRFQEVLLGGGSKVLQQATELLGEGPKPLRFLCFLGGLVTFLTAGLACINIFSLLVEPSGYILQLYLVLFGLLTMTVEAKDIQPLERLRPFFFSWFRFLTVPGGKGCFYLFYGSLSLSLWRSSFFLALVGMYTASMGIVCILVHFGMRRELQQHGISVTERQTDEVALGRPIEPDMIAPPAF</sequence>
<keyword evidence="6" id="KW-1185">Reference proteome</keyword>
<dbReference type="InterPro" id="IPR013714">
    <property type="entry name" value="Golgi_TVP15"/>
</dbReference>
<proteinExistence type="predicted"/>
<feature type="transmembrane region" description="Helical" evidence="5">
    <location>
        <begin position="289"/>
        <end position="310"/>
    </location>
</feature>
<feature type="transmembrane region" description="Helical" evidence="5">
    <location>
        <begin position="196"/>
        <end position="220"/>
    </location>
</feature>
<evidence type="ECO:0000256" key="5">
    <source>
        <dbReference type="SAM" id="Phobius"/>
    </source>
</evidence>
<feature type="transmembrane region" description="Helical" evidence="5">
    <location>
        <begin position="226"/>
        <end position="244"/>
    </location>
</feature>
<feature type="transmembrane region" description="Helical" evidence="5">
    <location>
        <begin position="256"/>
        <end position="277"/>
    </location>
</feature>
<keyword evidence="2 5" id="KW-0812">Transmembrane</keyword>
<gene>
    <name evidence="7" type="primary">LOC113146632</name>
</gene>
<dbReference type="RefSeq" id="XP_026190386.1">
    <property type="nucleotide sequence ID" value="XM_026334601.1"/>
</dbReference>
<dbReference type="AlphaFoldDB" id="A0A6P6RRG5"/>
<evidence type="ECO:0000256" key="1">
    <source>
        <dbReference type="ARBA" id="ARBA00004141"/>
    </source>
</evidence>
<name>A0A6P6RRG5_9EIME</name>
<accession>A0A6P6RRG5</accession>
<keyword evidence="3 5" id="KW-1133">Transmembrane helix</keyword>